<dbReference type="AlphaFoldDB" id="A0A0D5C079"/>
<dbReference type="OrthoDB" id="2046at2157"/>
<accession>A0A0D5C079</accession>
<dbReference type="HOGENOM" id="CLU_2461618_0_0_2"/>
<gene>
    <name evidence="1" type="ORF">NADRNF5_0518</name>
</gene>
<protein>
    <submittedName>
        <fullName evidence="1">Uncharacterized protein</fullName>
    </submittedName>
</protein>
<dbReference type="KEGG" id="nin:NADRNF5_0518"/>
<evidence type="ECO:0000313" key="2">
    <source>
        <dbReference type="Proteomes" id="UP000032408"/>
    </source>
</evidence>
<dbReference type="GeneID" id="24819762"/>
<dbReference type="EMBL" id="CP011070">
    <property type="protein sequence ID" value="AJW70214.1"/>
    <property type="molecule type" value="Genomic_DNA"/>
</dbReference>
<evidence type="ECO:0000313" key="1">
    <source>
        <dbReference type="EMBL" id="AJW70214.1"/>
    </source>
</evidence>
<dbReference type="STRING" id="1580092.NADRNF5_0518"/>
<sequence>MTYIASKCPYCNNGKQITANRTSWLIHLSGHREKIIEHLANSTEYCQFCSYPEPSVNKKHASSHYRWAHQKSTLINWALDNLEKQIVV</sequence>
<organism evidence="1 2">
    <name type="scientific">Nitrosopumilus adriaticus</name>
    <dbReference type="NCBI Taxonomy" id="1580092"/>
    <lineage>
        <taxon>Archaea</taxon>
        <taxon>Nitrososphaerota</taxon>
        <taxon>Nitrososphaeria</taxon>
        <taxon>Nitrosopumilales</taxon>
        <taxon>Nitrosopumilaceae</taxon>
        <taxon>Nitrosopumilus</taxon>
    </lineage>
</organism>
<dbReference type="Proteomes" id="UP000032408">
    <property type="component" value="Chromosome"/>
</dbReference>
<reference evidence="1 2" key="2">
    <citation type="journal article" date="2016" name="ISME J.">
        <title>Physiological and genomic characterization of two novel marine thaumarchaeal strains indicates niche differentiation.</title>
        <authorList>
            <person name="Bayer B."/>
            <person name="Vojvoda J."/>
            <person name="Offre P."/>
            <person name="Alves R.J."/>
            <person name="Elisabeth N.H."/>
            <person name="Garcia J.A."/>
            <person name="Volland J.M."/>
            <person name="Srivastava A."/>
            <person name="Schleper C."/>
            <person name="Herndl G.J."/>
        </authorList>
    </citation>
    <scope>NUCLEOTIDE SEQUENCE [LARGE SCALE GENOMIC DNA]</scope>
    <source>
        <strain evidence="1 2">NF5</strain>
    </source>
</reference>
<reference evidence="2" key="1">
    <citation type="submission" date="2015-03" db="EMBL/GenBank/DDBJ databases">
        <title>Characterization of two novel Thaumarchaeota isolated from the Northern Adriatic Sea.</title>
        <authorList>
            <person name="Bayer B."/>
            <person name="Vojvoda J."/>
            <person name="Offre P."/>
            <person name="Srivastava A."/>
            <person name="Elisabeth N."/>
            <person name="Garcia J.A.L."/>
            <person name="Schleper C."/>
            <person name="Herndl G.J."/>
        </authorList>
    </citation>
    <scope>NUCLEOTIDE SEQUENCE [LARGE SCALE GENOMIC DNA]</scope>
    <source>
        <strain evidence="2">NF5</strain>
    </source>
</reference>
<name>A0A0D5C079_9ARCH</name>
<proteinExistence type="predicted"/>
<dbReference type="RefSeq" id="WP_048115388.1">
    <property type="nucleotide sequence ID" value="NZ_CP011070.1"/>
</dbReference>
<keyword evidence="2" id="KW-1185">Reference proteome</keyword>